<evidence type="ECO:0000256" key="1">
    <source>
        <dbReference type="ARBA" id="ARBA00000553"/>
    </source>
</evidence>
<evidence type="ECO:0000256" key="2">
    <source>
        <dbReference type="ARBA" id="ARBA00007353"/>
    </source>
</evidence>
<dbReference type="EMBL" id="JADIND010000075">
    <property type="protein sequence ID" value="MBO8430409.1"/>
    <property type="molecule type" value="Genomic_DNA"/>
</dbReference>
<evidence type="ECO:0000256" key="10">
    <source>
        <dbReference type="RuleBase" id="RU361274"/>
    </source>
</evidence>
<dbReference type="NCBIfam" id="TIGR00726">
    <property type="entry name" value="peptidoglycan editing factor PgeF"/>
    <property type="match status" value="1"/>
</dbReference>
<accession>A0A9D9DSB2</accession>
<comment type="catalytic activity">
    <reaction evidence="7">
        <text>adenosine + H2O + H(+) = inosine + NH4(+)</text>
        <dbReference type="Rhea" id="RHEA:24408"/>
        <dbReference type="ChEBI" id="CHEBI:15377"/>
        <dbReference type="ChEBI" id="CHEBI:15378"/>
        <dbReference type="ChEBI" id="CHEBI:16335"/>
        <dbReference type="ChEBI" id="CHEBI:17596"/>
        <dbReference type="ChEBI" id="CHEBI:28938"/>
        <dbReference type="EC" id="3.5.4.4"/>
    </reaction>
    <physiologicalReaction direction="left-to-right" evidence="7">
        <dbReference type="Rhea" id="RHEA:24409"/>
    </physiologicalReaction>
</comment>
<comment type="catalytic activity">
    <reaction evidence="1">
        <text>inosine + phosphate = alpha-D-ribose 1-phosphate + hypoxanthine</text>
        <dbReference type="Rhea" id="RHEA:27646"/>
        <dbReference type="ChEBI" id="CHEBI:17368"/>
        <dbReference type="ChEBI" id="CHEBI:17596"/>
        <dbReference type="ChEBI" id="CHEBI:43474"/>
        <dbReference type="ChEBI" id="CHEBI:57720"/>
        <dbReference type="EC" id="2.4.2.1"/>
    </reaction>
    <physiologicalReaction direction="left-to-right" evidence="1">
        <dbReference type="Rhea" id="RHEA:27647"/>
    </physiologicalReaction>
</comment>
<dbReference type="Proteomes" id="UP000823632">
    <property type="component" value="Unassembled WGS sequence"/>
</dbReference>
<keyword evidence="4" id="KW-0479">Metal-binding</keyword>
<reference evidence="11" key="1">
    <citation type="submission" date="2020-10" db="EMBL/GenBank/DDBJ databases">
        <authorList>
            <person name="Gilroy R."/>
        </authorList>
    </citation>
    <scope>NUCLEOTIDE SEQUENCE</scope>
    <source>
        <strain evidence="11">10192</strain>
    </source>
</reference>
<name>A0A9D9DSB2_9BACT</name>
<dbReference type="GO" id="GO:0005507">
    <property type="term" value="F:copper ion binding"/>
    <property type="evidence" value="ECO:0007669"/>
    <property type="project" value="TreeGrafter"/>
</dbReference>
<keyword evidence="6" id="KW-0862">Zinc</keyword>
<gene>
    <name evidence="11" type="primary">pgeF</name>
    <name evidence="11" type="ORF">IAC76_03405</name>
</gene>
<dbReference type="InterPro" id="IPR011324">
    <property type="entry name" value="Cytotoxic_necrot_fac-like_cat"/>
</dbReference>
<evidence type="ECO:0000256" key="3">
    <source>
        <dbReference type="ARBA" id="ARBA00022679"/>
    </source>
</evidence>
<evidence type="ECO:0000256" key="5">
    <source>
        <dbReference type="ARBA" id="ARBA00022801"/>
    </source>
</evidence>
<dbReference type="GO" id="GO:0016787">
    <property type="term" value="F:hydrolase activity"/>
    <property type="evidence" value="ECO:0007669"/>
    <property type="project" value="UniProtKB-KW"/>
</dbReference>
<comment type="catalytic activity">
    <reaction evidence="9">
        <text>S-methyl-5'-thioadenosine + phosphate = 5-(methylsulfanyl)-alpha-D-ribose 1-phosphate + adenine</text>
        <dbReference type="Rhea" id="RHEA:11852"/>
        <dbReference type="ChEBI" id="CHEBI:16708"/>
        <dbReference type="ChEBI" id="CHEBI:17509"/>
        <dbReference type="ChEBI" id="CHEBI:43474"/>
        <dbReference type="ChEBI" id="CHEBI:58533"/>
        <dbReference type="EC" id="2.4.2.28"/>
    </reaction>
    <physiologicalReaction direction="left-to-right" evidence="9">
        <dbReference type="Rhea" id="RHEA:11853"/>
    </physiologicalReaction>
</comment>
<dbReference type="AlphaFoldDB" id="A0A9D9DSB2"/>
<dbReference type="PANTHER" id="PTHR30616">
    <property type="entry name" value="UNCHARACTERIZED PROTEIN YFIH"/>
    <property type="match status" value="1"/>
</dbReference>
<dbReference type="InterPro" id="IPR038371">
    <property type="entry name" value="Cu_polyphenol_OxRdtase_sf"/>
</dbReference>
<evidence type="ECO:0000313" key="11">
    <source>
        <dbReference type="EMBL" id="MBO8430409.1"/>
    </source>
</evidence>
<evidence type="ECO:0000256" key="7">
    <source>
        <dbReference type="ARBA" id="ARBA00047989"/>
    </source>
</evidence>
<comment type="caution">
    <text evidence="11">The sequence shown here is derived from an EMBL/GenBank/DDBJ whole genome shotgun (WGS) entry which is preliminary data.</text>
</comment>
<dbReference type="CDD" id="cd16833">
    <property type="entry name" value="YfiH"/>
    <property type="match status" value="1"/>
</dbReference>
<evidence type="ECO:0000256" key="6">
    <source>
        <dbReference type="ARBA" id="ARBA00022833"/>
    </source>
</evidence>
<evidence type="ECO:0000256" key="4">
    <source>
        <dbReference type="ARBA" id="ARBA00022723"/>
    </source>
</evidence>
<dbReference type="Pfam" id="PF02578">
    <property type="entry name" value="Cu-oxidase_4"/>
    <property type="match status" value="1"/>
</dbReference>
<dbReference type="GO" id="GO:0017061">
    <property type="term" value="F:S-methyl-5-thioadenosine phosphorylase activity"/>
    <property type="evidence" value="ECO:0007669"/>
    <property type="project" value="UniProtKB-EC"/>
</dbReference>
<keyword evidence="3" id="KW-0808">Transferase</keyword>
<proteinExistence type="inferred from homology"/>
<dbReference type="InterPro" id="IPR003730">
    <property type="entry name" value="Cu_polyphenol_OxRdtase"/>
</dbReference>
<keyword evidence="5" id="KW-0378">Hydrolase</keyword>
<organism evidence="11 12">
    <name type="scientific">Candidatus Scatousia excrementipullorum</name>
    <dbReference type="NCBI Taxonomy" id="2840936"/>
    <lineage>
        <taxon>Bacteria</taxon>
        <taxon>Candidatus Scatousia</taxon>
    </lineage>
</organism>
<dbReference type="Gene3D" id="3.60.140.10">
    <property type="entry name" value="CNF1/YfiH-like putative cysteine hydrolases"/>
    <property type="match status" value="1"/>
</dbReference>
<evidence type="ECO:0000313" key="12">
    <source>
        <dbReference type="Proteomes" id="UP000823632"/>
    </source>
</evidence>
<dbReference type="SUPFAM" id="SSF64438">
    <property type="entry name" value="CNF1/YfiH-like putative cysteine hydrolases"/>
    <property type="match status" value="1"/>
</dbReference>
<evidence type="ECO:0000256" key="9">
    <source>
        <dbReference type="ARBA" id="ARBA00049893"/>
    </source>
</evidence>
<comment type="similarity">
    <text evidence="2 10">Belongs to the purine nucleoside phosphorylase YfiH/LACC1 family.</text>
</comment>
<protein>
    <recommendedName>
        <fullName evidence="10">Purine nucleoside phosphorylase</fullName>
    </recommendedName>
</protein>
<evidence type="ECO:0000256" key="8">
    <source>
        <dbReference type="ARBA" id="ARBA00048968"/>
    </source>
</evidence>
<sequence length="244" mass="27421">MFYFDFIDGKKIMKSDLIKVNHFFTTRETIIKTKEPENLSKVKENKSLICKYLGISEENLISPKQTHTNNVEICNRNKTDYPDTDGLVLTNTRQAVFLNFADCTPLIFYDEKLNIGAVSHAGWRGTAGRIGVKTVERMLFAGSNIKNIKAVIGPAISLCCYNVGQEVLEKLTASVKDFSGLSQAKDGGIYVDLKGINARQLFETGIENIDICPYCTCCNNDLFFSYRKENATTNRHSAVLYLKN</sequence>
<comment type="catalytic activity">
    <reaction evidence="8">
        <text>adenosine + phosphate = alpha-D-ribose 1-phosphate + adenine</text>
        <dbReference type="Rhea" id="RHEA:27642"/>
        <dbReference type="ChEBI" id="CHEBI:16335"/>
        <dbReference type="ChEBI" id="CHEBI:16708"/>
        <dbReference type="ChEBI" id="CHEBI:43474"/>
        <dbReference type="ChEBI" id="CHEBI:57720"/>
        <dbReference type="EC" id="2.4.2.1"/>
    </reaction>
    <physiologicalReaction direction="left-to-right" evidence="8">
        <dbReference type="Rhea" id="RHEA:27643"/>
    </physiologicalReaction>
</comment>
<dbReference type="PANTHER" id="PTHR30616:SF2">
    <property type="entry name" value="PURINE NUCLEOSIDE PHOSPHORYLASE LACC1"/>
    <property type="match status" value="1"/>
</dbReference>
<reference evidence="11" key="2">
    <citation type="journal article" date="2021" name="PeerJ">
        <title>Extensive microbial diversity within the chicken gut microbiome revealed by metagenomics and culture.</title>
        <authorList>
            <person name="Gilroy R."/>
            <person name="Ravi A."/>
            <person name="Getino M."/>
            <person name="Pursley I."/>
            <person name="Horton D.L."/>
            <person name="Alikhan N.F."/>
            <person name="Baker D."/>
            <person name="Gharbi K."/>
            <person name="Hall N."/>
            <person name="Watson M."/>
            <person name="Adriaenssens E.M."/>
            <person name="Foster-Nyarko E."/>
            <person name="Jarju S."/>
            <person name="Secka A."/>
            <person name="Antonio M."/>
            <person name="Oren A."/>
            <person name="Chaudhuri R.R."/>
            <person name="La Ragione R."/>
            <person name="Hildebrand F."/>
            <person name="Pallen M.J."/>
        </authorList>
    </citation>
    <scope>NUCLEOTIDE SEQUENCE</scope>
    <source>
        <strain evidence="11">10192</strain>
    </source>
</reference>